<name>A0A172Q0I5_9CAUD</name>
<keyword evidence="2" id="KW-1185">Reference proteome</keyword>
<evidence type="ECO:0000313" key="2">
    <source>
        <dbReference type="Proteomes" id="UP000225947"/>
    </source>
</evidence>
<proteinExistence type="predicted"/>
<reference evidence="2" key="1">
    <citation type="submission" date="2016-03" db="EMBL/GenBank/DDBJ databases">
        <title>Characterization of Acinetobacter baumannii phage vB_AbaM_ME3.</title>
        <authorList>
            <person name="Buttimer C.T.H."/>
            <person name="Elbreki M."/>
            <person name="Coffey A."/>
        </authorList>
    </citation>
    <scope>NUCLEOTIDE SEQUENCE [LARGE SCALE GENOMIC DNA]</scope>
</reference>
<protein>
    <submittedName>
        <fullName evidence="1">Uncharacterized protein</fullName>
    </submittedName>
</protein>
<sequence length="124" mass="14496">MLNMPKLNKFYVPEIRIHPGNIHQNTLRMWKNFFSVYRKAPELEVVTFIPQIGYSDLFALAFGSKDPSNFENILIENEGITFIFTKQVYNDLIMLLPNSDSYFKFSNGPNKNAVYLQIINPRIM</sequence>
<dbReference type="EMBL" id="KU935715">
    <property type="protein sequence ID" value="AND75378.1"/>
    <property type="molecule type" value="Genomic_DNA"/>
</dbReference>
<evidence type="ECO:0000313" key="1">
    <source>
        <dbReference type="EMBL" id="AND75378.1"/>
    </source>
</evidence>
<dbReference type="Proteomes" id="UP000225947">
    <property type="component" value="Segment"/>
</dbReference>
<organism evidence="1 2">
    <name type="scientific">Acinetobacter phage vB_AbaM_ME3</name>
    <dbReference type="NCBI Taxonomy" id="1837876"/>
    <lineage>
        <taxon>Viruses</taxon>
        <taxon>Duplodnaviria</taxon>
        <taxon>Heunggongvirae</taxon>
        <taxon>Uroviricota</taxon>
        <taxon>Caudoviricetes</taxon>
        <taxon>Metrivirus</taxon>
        <taxon>Metrivirus ME3</taxon>
    </lineage>
</organism>
<gene>
    <name evidence="1" type="ORF">ME3_217</name>
</gene>
<accession>A0A172Q0I5</accession>